<dbReference type="Gene3D" id="3.40.50.2300">
    <property type="match status" value="1"/>
</dbReference>
<evidence type="ECO:0000259" key="3">
    <source>
        <dbReference type="PROSITE" id="PS50822"/>
    </source>
</evidence>
<evidence type="ECO:0000313" key="5">
    <source>
        <dbReference type="WBParaSite" id="ACRNAN_scaffold6687.g25276.t1"/>
    </source>
</evidence>
<dbReference type="SMART" id="SM00949">
    <property type="entry name" value="PAZ"/>
    <property type="match status" value="1"/>
</dbReference>
<proteinExistence type="inferred from homology"/>
<dbReference type="InterPro" id="IPR036397">
    <property type="entry name" value="RNaseH_sf"/>
</dbReference>
<dbReference type="PANTHER" id="PTHR22891">
    <property type="entry name" value="EUKARYOTIC TRANSLATION INITIATION FACTOR 2C"/>
    <property type="match status" value="1"/>
</dbReference>
<dbReference type="Pfam" id="PF02170">
    <property type="entry name" value="PAZ"/>
    <property type="match status" value="1"/>
</dbReference>
<dbReference type="InterPro" id="IPR003100">
    <property type="entry name" value="PAZ_dom"/>
</dbReference>
<keyword evidence="4" id="KW-1185">Reference proteome</keyword>
<comment type="similarity">
    <text evidence="1">Belongs to the argonaute family.</text>
</comment>
<dbReference type="PROSITE" id="PS50821">
    <property type="entry name" value="PAZ"/>
    <property type="match status" value="1"/>
</dbReference>
<accession>A0A914EBP4</accession>
<dbReference type="Gene3D" id="3.30.420.10">
    <property type="entry name" value="Ribonuclease H-like superfamily/Ribonuclease H"/>
    <property type="match status" value="1"/>
</dbReference>
<sequence>MSVSQKLGGLSIANLPPKLAPAKEFKTTTEGVSSVYPIRIRPNSKAYRYDVDIIRHGQRDVPLTKGSVDDGERSLNRRLCCDLLITMYSKTRGFGTQGNLDYVYDGRKNLYTNMLINFPPGKKSAVIKPGEMNNFCKKYLFNSEVEIFLQESESFELDLTDFMPSLAIDVDKQANRDLRTFLELLTSQHAVNSQEYASVGVGKLFENNPEKFIPSANGIVIRTGIAKGVRIIENNRNPCPALVVDVKKCAFFAEQCLAESARAVLNGNGSPRDLNSPGWRKFLHLYKGVRVFLSYAPSRTFLIEGVSREAIQNMSTKSGDGERAPISLVAFYKQRHNITLTQPDWPAVRNQAGTYFPLELCIVLPNQRVPIEKLETNLSRDLLKVNTVKPFIRHREINDQLRNTQISSQHNQTLTNFGVSVDLRDNRVAIGIRQNPGIRFQDQNLQPINANWMKEADRCKFLVSGVNLKWVVIFYPENRNIVQNFVQFLISRAKLHGVNVTDPDFEPVEYHFDMDKKFGALKEKKIQMVMFIDAFRNKTHAQLKLMEVKHKILTQQVTLEKADGCRAQTMDNILMKFNEKRNGLNYAPIIENVGKKFDLSTGKVLVIGYDVAHPAPMSAADRGKLRDKGLQNTISSLEPSVVGITGNVASHPHNFVGDYFFQESRREAVDLPMFKERVVALLKRLAANRKQLPEYLFVIRDGVSEGQIPMVVKDELPAIREGCKEFRPDFQPKIVVIIVTKKHWKRFFIQSGNRVDETLPGSAIDTKVVRADINEFYLQSHKAVLGTAKIPQYVVPINEIGLSMDEIQAVVNMLCNTHQIVNSAISRPEPIYQADELAKRGRSNFIEFKSKYPQAVPMDPEYPDLKVDFGRLNKMLHYDGHPLASMRYTA</sequence>
<evidence type="ECO:0000256" key="1">
    <source>
        <dbReference type="RuleBase" id="RU361178"/>
    </source>
</evidence>
<dbReference type="CDD" id="cd02846">
    <property type="entry name" value="PAZ_argonaute_like"/>
    <property type="match status" value="1"/>
</dbReference>
<protein>
    <submittedName>
        <fullName evidence="5">Piwi domain-containing protein</fullName>
    </submittedName>
</protein>
<dbReference type="AlphaFoldDB" id="A0A914EBP4"/>
<dbReference type="InterPro" id="IPR003165">
    <property type="entry name" value="Piwi"/>
</dbReference>
<dbReference type="Gene3D" id="2.170.260.10">
    <property type="entry name" value="paz domain"/>
    <property type="match status" value="1"/>
</dbReference>
<evidence type="ECO:0000313" key="4">
    <source>
        <dbReference type="Proteomes" id="UP000887540"/>
    </source>
</evidence>
<dbReference type="Pfam" id="PF02171">
    <property type="entry name" value="Piwi"/>
    <property type="match status" value="1"/>
</dbReference>
<dbReference type="GO" id="GO:0003723">
    <property type="term" value="F:RNA binding"/>
    <property type="evidence" value="ECO:0007669"/>
    <property type="project" value="InterPro"/>
</dbReference>
<dbReference type="InterPro" id="IPR036085">
    <property type="entry name" value="PAZ_dom_sf"/>
</dbReference>
<dbReference type="PROSITE" id="PS50822">
    <property type="entry name" value="PIWI"/>
    <property type="match status" value="1"/>
</dbReference>
<feature type="domain" description="PAZ" evidence="2">
    <location>
        <begin position="260"/>
        <end position="365"/>
    </location>
</feature>
<evidence type="ECO:0000259" key="2">
    <source>
        <dbReference type="PROSITE" id="PS50821"/>
    </source>
</evidence>
<organism evidence="4 5">
    <name type="scientific">Acrobeloides nanus</name>
    <dbReference type="NCBI Taxonomy" id="290746"/>
    <lineage>
        <taxon>Eukaryota</taxon>
        <taxon>Metazoa</taxon>
        <taxon>Ecdysozoa</taxon>
        <taxon>Nematoda</taxon>
        <taxon>Chromadorea</taxon>
        <taxon>Rhabditida</taxon>
        <taxon>Tylenchina</taxon>
        <taxon>Cephalobomorpha</taxon>
        <taxon>Cephaloboidea</taxon>
        <taxon>Cephalobidae</taxon>
        <taxon>Acrobeloides</taxon>
    </lineage>
</organism>
<dbReference type="WBParaSite" id="ACRNAN_scaffold6687.g25276.t1">
    <property type="protein sequence ID" value="ACRNAN_scaffold6687.g25276.t1"/>
    <property type="gene ID" value="ACRNAN_scaffold6687.g25276"/>
</dbReference>
<dbReference type="SUPFAM" id="SSF53098">
    <property type="entry name" value="Ribonuclease H-like"/>
    <property type="match status" value="1"/>
</dbReference>
<reference evidence="5" key="1">
    <citation type="submission" date="2022-11" db="UniProtKB">
        <authorList>
            <consortium name="WormBaseParasite"/>
        </authorList>
    </citation>
    <scope>IDENTIFICATION</scope>
</reference>
<dbReference type="Proteomes" id="UP000887540">
    <property type="component" value="Unplaced"/>
</dbReference>
<dbReference type="InterPro" id="IPR012337">
    <property type="entry name" value="RNaseH-like_sf"/>
</dbReference>
<name>A0A914EBP4_9BILA</name>
<dbReference type="SMART" id="SM00950">
    <property type="entry name" value="Piwi"/>
    <property type="match status" value="1"/>
</dbReference>
<feature type="domain" description="Piwi" evidence="3">
    <location>
        <begin position="527"/>
        <end position="846"/>
    </location>
</feature>
<dbReference type="SUPFAM" id="SSF101690">
    <property type="entry name" value="PAZ domain"/>
    <property type="match status" value="1"/>
</dbReference>